<feature type="domain" description="Glucose-methanol-choline oxidoreductase N-terminal" evidence="4">
    <location>
        <begin position="308"/>
        <end position="322"/>
    </location>
</feature>
<dbReference type="GO" id="GO:0016614">
    <property type="term" value="F:oxidoreductase activity, acting on CH-OH group of donors"/>
    <property type="evidence" value="ECO:0007669"/>
    <property type="project" value="InterPro"/>
</dbReference>
<keyword evidence="3" id="KW-0732">Signal</keyword>
<dbReference type="InterPro" id="IPR000172">
    <property type="entry name" value="GMC_OxRdtase_N"/>
</dbReference>
<accession>A0A0F9XPY8</accession>
<sequence>MLGQRKAVIVLFPLVTTAARAYITGVSGHNATYDYVIIGGGTAGLTVGARLAADSSLSVAVIEAGGFYEIDNGNASVVPFYAAQGINTTSLQGSNPLVDWQFLTVPQPSLLGQIYHYIRGKCLGGSSARNFLIYQRATVGALQKWADAVDDQSYAWANILPFYQKSTAYTPARADLRLPNATAVNDTGAFLAGAGPLQVSYPNYANPVGTFYPEAFEELGLAALPHGVNTGSLIGYAYSTVTEDPTDETRSSSQTAFLSSAPSLTVYSKTMAQKIVFDGSKTARGVNVKADGVSFTLFANKEVILSAGAFQSPQLLMVSGVGPADVLQQHNIPVVADLPGVGQNLQDNPAVFVGYTSPFVLDAAKLDAAVVPYNTRPHTGQLTSPGSEVIGWDKVSNKAFATSLSKSTVSDLTSSFPADWPEVELIANANGKFLSIHSGTVFSILATFSRGNVSISSSSVDDQPVINPGWYSDPRDQQTAIAAFRYIRALEATKSLTQLQVGGETIPGLSVQTDDEILQYIQASSTCLFHASATNKMGTSSDKMAVVDAQARVFGVLNLRVVDISAFPFLVPGQPLSMVYALAEKIADSILKGK</sequence>
<dbReference type="PIRSF" id="PIRSF000137">
    <property type="entry name" value="Alcohol_oxidase"/>
    <property type="match status" value="1"/>
</dbReference>
<dbReference type="PANTHER" id="PTHR11552">
    <property type="entry name" value="GLUCOSE-METHANOL-CHOLINE GMC OXIDOREDUCTASE"/>
    <property type="match status" value="1"/>
</dbReference>
<dbReference type="AlphaFoldDB" id="A0A0F9XPY8"/>
<dbReference type="Pfam" id="PF05199">
    <property type="entry name" value="GMC_oxred_C"/>
    <property type="match status" value="1"/>
</dbReference>
<evidence type="ECO:0000256" key="3">
    <source>
        <dbReference type="SAM" id="SignalP"/>
    </source>
</evidence>
<evidence type="ECO:0000259" key="4">
    <source>
        <dbReference type="PROSITE" id="PS00624"/>
    </source>
</evidence>
<gene>
    <name evidence="5" type="ORF">THAR02_01180</name>
</gene>
<dbReference type="PANTHER" id="PTHR11552:SF138">
    <property type="entry name" value="DEHYDROGENASE PKFF-RELATED"/>
    <property type="match status" value="1"/>
</dbReference>
<evidence type="ECO:0000313" key="6">
    <source>
        <dbReference type="Proteomes" id="UP000034112"/>
    </source>
</evidence>
<comment type="similarity">
    <text evidence="1">Belongs to the GMC oxidoreductase family.</text>
</comment>
<dbReference type="OrthoDB" id="269227at2759"/>
<keyword evidence="2" id="KW-0325">Glycoprotein</keyword>
<comment type="caution">
    <text evidence="5">The sequence shown here is derived from an EMBL/GenBank/DDBJ whole genome shotgun (WGS) entry which is preliminary data.</text>
</comment>
<dbReference type="InterPro" id="IPR007867">
    <property type="entry name" value="GMC_OxRtase_C"/>
</dbReference>
<dbReference type="InterPro" id="IPR012132">
    <property type="entry name" value="GMC_OxRdtase"/>
</dbReference>
<dbReference type="SUPFAM" id="SSF51905">
    <property type="entry name" value="FAD/NAD(P)-binding domain"/>
    <property type="match status" value="1"/>
</dbReference>
<dbReference type="EMBL" id="JOKZ01000020">
    <property type="protein sequence ID" value="KKP06691.1"/>
    <property type="molecule type" value="Genomic_DNA"/>
</dbReference>
<dbReference type="InterPro" id="IPR036188">
    <property type="entry name" value="FAD/NAD-bd_sf"/>
</dbReference>
<protein>
    <submittedName>
        <fullName evidence="5">GMC oxidoreductase</fullName>
    </submittedName>
</protein>
<dbReference type="OMA" id="HYEIEGG"/>
<dbReference type="GO" id="GO:0050660">
    <property type="term" value="F:flavin adenine dinucleotide binding"/>
    <property type="evidence" value="ECO:0007669"/>
    <property type="project" value="InterPro"/>
</dbReference>
<feature type="chain" id="PRO_5002530237" evidence="3">
    <location>
        <begin position="22"/>
        <end position="594"/>
    </location>
</feature>
<feature type="signal peptide" evidence="3">
    <location>
        <begin position="1"/>
        <end position="21"/>
    </location>
</feature>
<dbReference type="Gene3D" id="3.30.560.10">
    <property type="entry name" value="Glucose Oxidase, domain 3"/>
    <property type="match status" value="1"/>
</dbReference>
<name>A0A0F9XPY8_TRIHA</name>
<evidence type="ECO:0000256" key="1">
    <source>
        <dbReference type="ARBA" id="ARBA00010790"/>
    </source>
</evidence>
<dbReference type="GO" id="GO:0044550">
    <property type="term" value="P:secondary metabolite biosynthetic process"/>
    <property type="evidence" value="ECO:0007669"/>
    <property type="project" value="TreeGrafter"/>
</dbReference>
<evidence type="ECO:0000313" key="5">
    <source>
        <dbReference type="EMBL" id="KKP06691.1"/>
    </source>
</evidence>
<evidence type="ECO:0000256" key="2">
    <source>
        <dbReference type="ARBA" id="ARBA00023180"/>
    </source>
</evidence>
<reference evidence="6" key="1">
    <citation type="journal article" date="2015" name="Genome Announc.">
        <title>Draft whole-genome sequence of the biocontrol agent Trichoderma harzianum T6776.</title>
        <authorList>
            <person name="Baroncelli R."/>
            <person name="Piaggeschi G."/>
            <person name="Fiorini L."/>
            <person name="Bertolini E."/>
            <person name="Zapparata A."/>
            <person name="Pe M.E."/>
            <person name="Sarrocco S."/>
            <person name="Vannacci G."/>
        </authorList>
    </citation>
    <scope>NUCLEOTIDE SEQUENCE [LARGE SCALE GENOMIC DNA]</scope>
    <source>
        <strain evidence="6">T6776</strain>
    </source>
</reference>
<dbReference type="SUPFAM" id="SSF54373">
    <property type="entry name" value="FAD-linked reductases, C-terminal domain"/>
    <property type="match status" value="1"/>
</dbReference>
<dbReference type="Proteomes" id="UP000034112">
    <property type="component" value="Unassembled WGS sequence"/>
</dbReference>
<proteinExistence type="inferred from homology"/>
<dbReference type="Gene3D" id="3.50.50.60">
    <property type="entry name" value="FAD/NAD(P)-binding domain"/>
    <property type="match status" value="1"/>
</dbReference>
<organism evidence="5 6">
    <name type="scientific">Trichoderma harzianum</name>
    <name type="common">Hypocrea lixii</name>
    <dbReference type="NCBI Taxonomy" id="5544"/>
    <lineage>
        <taxon>Eukaryota</taxon>
        <taxon>Fungi</taxon>
        <taxon>Dikarya</taxon>
        <taxon>Ascomycota</taxon>
        <taxon>Pezizomycotina</taxon>
        <taxon>Sordariomycetes</taxon>
        <taxon>Hypocreomycetidae</taxon>
        <taxon>Hypocreales</taxon>
        <taxon>Hypocreaceae</taxon>
        <taxon>Trichoderma</taxon>
    </lineage>
</organism>
<dbReference type="PROSITE" id="PS00624">
    <property type="entry name" value="GMC_OXRED_2"/>
    <property type="match status" value="1"/>
</dbReference>
<dbReference type="Pfam" id="PF00732">
    <property type="entry name" value="GMC_oxred_N"/>
    <property type="match status" value="1"/>
</dbReference>